<accession>A0A3G8M795</accession>
<gene>
    <name evidence="7" type="ORF">EHO51_13295</name>
</gene>
<evidence type="ECO:0000256" key="1">
    <source>
        <dbReference type="ARBA" id="ARBA00004141"/>
    </source>
</evidence>
<evidence type="ECO:0000256" key="6">
    <source>
        <dbReference type="SAM" id="Phobius"/>
    </source>
</evidence>
<dbReference type="Proteomes" id="UP000273982">
    <property type="component" value="Chromosome"/>
</dbReference>
<keyword evidence="5 6" id="KW-0472">Membrane</keyword>
<keyword evidence="4 6" id="KW-1133">Transmembrane helix</keyword>
<dbReference type="AlphaFoldDB" id="A0A3G8M795"/>
<comment type="subcellular location">
    <subcellularLocation>
        <location evidence="1">Membrane</location>
        <topology evidence="1">Multi-pass membrane protein</topology>
    </subcellularLocation>
</comment>
<dbReference type="CDD" id="cd15904">
    <property type="entry name" value="TSPO_MBR"/>
    <property type="match status" value="1"/>
</dbReference>
<feature type="transmembrane region" description="Helical" evidence="6">
    <location>
        <begin position="142"/>
        <end position="165"/>
    </location>
</feature>
<dbReference type="InterPro" id="IPR038330">
    <property type="entry name" value="TspO/MBR-related_sf"/>
</dbReference>
<name>A0A3G8M795_9HYPH</name>
<feature type="transmembrane region" description="Helical" evidence="6">
    <location>
        <begin position="115"/>
        <end position="135"/>
    </location>
</feature>
<dbReference type="PIRSF" id="PIRSF005859">
    <property type="entry name" value="PBR"/>
    <property type="match status" value="1"/>
</dbReference>
<dbReference type="InterPro" id="IPR004307">
    <property type="entry name" value="TspO_MBR"/>
</dbReference>
<evidence type="ECO:0000256" key="3">
    <source>
        <dbReference type="ARBA" id="ARBA00022692"/>
    </source>
</evidence>
<dbReference type="Gene3D" id="1.20.1260.100">
    <property type="entry name" value="TspO/MBR protein"/>
    <property type="match status" value="1"/>
</dbReference>
<sequence length="167" mass="18377">MSSSTSFSDRRPSRLVLGVAAAAPVLAAAVLGSFATSPNIPWYDTLAKPPLNPPNWVFGPAWTTLYVLMAYAFYRILRLEPATPGRRAAIIVFFAQLVLNAAWSFAFFYARSPQLGLVVILPMAALLVATIVLFWRLDRVAGYFLAPTAFWVAFATYLNAGIFILNR</sequence>
<evidence type="ECO:0000256" key="4">
    <source>
        <dbReference type="ARBA" id="ARBA00022989"/>
    </source>
</evidence>
<dbReference type="PANTHER" id="PTHR10057:SF0">
    <property type="entry name" value="TRANSLOCATOR PROTEIN"/>
    <property type="match status" value="1"/>
</dbReference>
<evidence type="ECO:0000256" key="2">
    <source>
        <dbReference type="ARBA" id="ARBA00007524"/>
    </source>
</evidence>
<feature type="transmembrane region" description="Helical" evidence="6">
    <location>
        <begin position="56"/>
        <end position="77"/>
    </location>
</feature>
<keyword evidence="3 6" id="KW-0812">Transmembrane</keyword>
<organism evidence="7 8">
    <name type="scientific">Methylocystis rosea</name>
    <dbReference type="NCBI Taxonomy" id="173366"/>
    <lineage>
        <taxon>Bacteria</taxon>
        <taxon>Pseudomonadati</taxon>
        <taxon>Pseudomonadota</taxon>
        <taxon>Alphaproteobacteria</taxon>
        <taxon>Hyphomicrobiales</taxon>
        <taxon>Methylocystaceae</taxon>
        <taxon>Methylocystis</taxon>
    </lineage>
</organism>
<dbReference type="GO" id="GO:0016020">
    <property type="term" value="C:membrane"/>
    <property type="evidence" value="ECO:0007669"/>
    <property type="project" value="UniProtKB-SubCell"/>
</dbReference>
<dbReference type="EMBL" id="CP034086">
    <property type="protein sequence ID" value="AZG77627.1"/>
    <property type="molecule type" value="Genomic_DNA"/>
</dbReference>
<dbReference type="PANTHER" id="PTHR10057">
    <property type="entry name" value="PERIPHERAL-TYPE BENZODIAZEPINE RECEPTOR"/>
    <property type="match status" value="1"/>
</dbReference>
<protein>
    <submittedName>
        <fullName evidence="7">Tryptophan-rich sensory protein</fullName>
    </submittedName>
</protein>
<reference evidence="7 8" key="1">
    <citation type="submission" date="2018-11" db="EMBL/GenBank/DDBJ databases">
        <title>Genome squencing of methanotrophic bacteria isolated from alkaline groundwater in Korea.</title>
        <authorList>
            <person name="Nguyen L.N."/>
        </authorList>
    </citation>
    <scope>NUCLEOTIDE SEQUENCE [LARGE SCALE GENOMIC DNA]</scope>
    <source>
        <strain evidence="7 8">GW6</strain>
    </source>
</reference>
<evidence type="ECO:0000313" key="8">
    <source>
        <dbReference type="Proteomes" id="UP000273982"/>
    </source>
</evidence>
<dbReference type="RefSeq" id="WP_124739286.1">
    <property type="nucleotide sequence ID" value="NZ_CP034086.1"/>
</dbReference>
<evidence type="ECO:0000256" key="5">
    <source>
        <dbReference type="ARBA" id="ARBA00023136"/>
    </source>
</evidence>
<feature type="transmembrane region" description="Helical" evidence="6">
    <location>
        <begin position="89"/>
        <end position="109"/>
    </location>
</feature>
<dbReference type="KEGG" id="mros:EHO51_13295"/>
<comment type="similarity">
    <text evidence="2">Belongs to the TspO/BZRP family.</text>
</comment>
<proteinExistence type="inferred from homology"/>
<evidence type="ECO:0000313" key="7">
    <source>
        <dbReference type="EMBL" id="AZG77627.1"/>
    </source>
</evidence>
<dbReference type="FunFam" id="1.20.1260.100:FF:000001">
    <property type="entry name" value="translocator protein 2"/>
    <property type="match status" value="1"/>
</dbReference>
<dbReference type="GO" id="GO:0033013">
    <property type="term" value="P:tetrapyrrole metabolic process"/>
    <property type="evidence" value="ECO:0007669"/>
    <property type="project" value="UniProtKB-ARBA"/>
</dbReference>
<dbReference type="Pfam" id="PF03073">
    <property type="entry name" value="TspO_MBR"/>
    <property type="match status" value="1"/>
</dbReference>